<dbReference type="AlphaFoldDB" id="A0A2W5D9P3"/>
<proteinExistence type="predicted"/>
<dbReference type="InterPro" id="IPR021457">
    <property type="entry name" value="DUF3108"/>
</dbReference>
<gene>
    <name evidence="2" type="ORF">DI603_22180</name>
</gene>
<reference evidence="2 3" key="1">
    <citation type="submission" date="2017-08" db="EMBL/GenBank/DDBJ databases">
        <title>Infants hospitalized years apart are colonized by the same room-sourced microbial strains.</title>
        <authorList>
            <person name="Brooks B."/>
            <person name="Olm M.R."/>
            <person name="Firek B.A."/>
            <person name="Baker R."/>
            <person name="Thomas B.C."/>
            <person name="Morowitz M.J."/>
            <person name="Banfield J.F."/>
        </authorList>
    </citation>
    <scope>NUCLEOTIDE SEQUENCE [LARGE SCALE GENOMIC DNA]</scope>
    <source>
        <strain evidence="2">S2_012_000_R2_81</strain>
    </source>
</reference>
<name>A0A2W5D9P3_9BURK</name>
<dbReference type="Pfam" id="PF11306">
    <property type="entry name" value="DUF3108"/>
    <property type="match status" value="1"/>
</dbReference>
<evidence type="ECO:0008006" key="4">
    <source>
        <dbReference type="Google" id="ProtNLM"/>
    </source>
</evidence>
<sequence>MRSARPPALLVLVVLLLHGWGGHEIQRLREGWADQAGAAMPERLQVALVREMQLKTPVAASGRPPPSRPSRPVASIPSHAASAAAGPESPASDTPADLEPAPPAASQPLAAEPPVASASDAPAASTVATAASAAASAVDPDGEPGPEWPLSTRLSYQLGGNYRGPITGQAQVEWLRQGSRYQVNLDVQIGPSFAPLISRRMSSQGQLKPWGIAPERYDEETRFILGDPRRQAVLFLGDQIQLASGAREAAMRGGQDAASQFVQLTWLFLTGREPLQAGHVVQLPLVLPRKQYAWQYEVLGEEVLYTRLGQINTWHLKPSRPAAGGDLTAEVWLAPALQYLPVRLLIRQSEDSYVDMTLRSAPLQAAPESAPGSPSSPR</sequence>
<organism evidence="2 3">
    <name type="scientific">Roseateles depolymerans</name>
    <dbReference type="NCBI Taxonomy" id="76731"/>
    <lineage>
        <taxon>Bacteria</taxon>
        <taxon>Pseudomonadati</taxon>
        <taxon>Pseudomonadota</taxon>
        <taxon>Betaproteobacteria</taxon>
        <taxon>Burkholderiales</taxon>
        <taxon>Sphaerotilaceae</taxon>
        <taxon>Roseateles</taxon>
    </lineage>
</organism>
<protein>
    <recommendedName>
        <fullName evidence="4">DUF3108 domain-containing protein</fullName>
    </recommendedName>
</protein>
<comment type="caution">
    <text evidence="2">The sequence shown here is derived from an EMBL/GenBank/DDBJ whole genome shotgun (WGS) entry which is preliminary data.</text>
</comment>
<feature type="compositionally biased region" description="Low complexity" evidence="1">
    <location>
        <begin position="70"/>
        <end position="92"/>
    </location>
</feature>
<evidence type="ECO:0000313" key="3">
    <source>
        <dbReference type="Proteomes" id="UP000249633"/>
    </source>
</evidence>
<dbReference type="Proteomes" id="UP000249633">
    <property type="component" value="Unassembled WGS sequence"/>
</dbReference>
<feature type="compositionally biased region" description="Low complexity" evidence="1">
    <location>
        <begin position="106"/>
        <end position="123"/>
    </location>
</feature>
<evidence type="ECO:0000313" key="2">
    <source>
        <dbReference type="EMBL" id="PZP27278.1"/>
    </source>
</evidence>
<accession>A0A2W5D9P3</accession>
<dbReference type="EMBL" id="QFOD01000032">
    <property type="protein sequence ID" value="PZP27278.1"/>
    <property type="molecule type" value="Genomic_DNA"/>
</dbReference>
<evidence type="ECO:0000256" key="1">
    <source>
        <dbReference type="SAM" id="MobiDB-lite"/>
    </source>
</evidence>
<feature type="region of interest" description="Disordered" evidence="1">
    <location>
        <begin position="57"/>
        <end position="123"/>
    </location>
</feature>